<gene>
    <name evidence="1" type="ORF">C1SCF055_LOCUS1005</name>
</gene>
<reference evidence="2" key="2">
    <citation type="submission" date="2024-04" db="EMBL/GenBank/DDBJ databases">
        <authorList>
            <person name="Chen Y."/>
            <person name="Shah S."/>
            <person name="Dougan E. K."/>
            <person name="Thang M."/>
            <person name="Chan C."/>
        </authorList>
    </citation>
    <scope>NUCLEOTIDE SEQUENCE [LARGE SCALE GENOMIC DNA]</scope>
</reference>
<dbReference type="OrthoDB" id="408576at2759"/>
<dbReference type="AlphaFoldDB" id="A0A9P1BFL8"/>
<evidence type="ECO:0000313" key="3">
    <source>
        <dbReference type="Proteomes" id="UP001152797"/>
    </source>
</evidence>
<sequence length="302" mass="33286">MARQLRQLQLINAAELVQCALLPSLCCKGLAATESTCKEMKQLIVAGEFWTQWFSLSLPDFELTGDCLGILTQGDTESRAQAKKLLGTFWRTLSVSHTMIEFQGMRLPLTSFASVKQLLLKVEQALAKTRRRHNGVPGRVLLRHIRFCQEAQAPAPYRGTDAICQACEPICFEMESPSGGVQQLALQLKWVENEVRLRVMLVENGKCPFPVPEGSPSRTLSVDVLALCKVPLLATRGSQVKVGAGWYPTSGITAALLPQAELWRVLEKGLTCVIAVADFIDCPELLAQVNLSYVNCLSLQFP</sequence>
<organism evidence="1">
    <name type="scientific">Cladocopium goreaui</name>
    <dbReference type="NCBI Taxonomy" id="2562237"/>
    <lineage>
        <taxon>Eukaryota</taxon>
        <taxon>Sar</taxon>
        <taxon>Alveolata</taxon>
        <taxon>Dinophyceae</taxon>
        <taxon>Suessiales</taxon>
        <taxon>Symbiodiniaceae</taxon>
        <taxon>Cladocopium</taxon>
    </lineage>
</organism>
<protein>
    <submittedName>
        <fullName evidence="1">Uncharacterized protein</fullName>
    </submittedName>
</protein>
<accession>A0A9P1BFL8</accession>
<dbReference type="Proteomes" id="UP001152797">
    <property type="component" value="Unassembled WGS sequence"/>
</dbReference>
<name>A0A9P1BFL8_9DINO</name>
<evidence type="ECO:0000313" key="2">
    <source>
        <dbReference type="EMBL" id="CAL1125794.1"/>
    </source>
</evidence>
<comment type="caution">
    <text evidence="1">The sequence shown here is derived from an EMBL/GenBank/DDBJ whole genome shotgun (WGS) entry which is preliminary data.</text>
</comment>
<dbReference type="EMBL" id="CAMXCT020000010">
    <property type="protein sequence ID" value="CAL1125794.1"/>
    <property type="molecule type" value="Genomic_DNA"/>
</dbReference>
<dbReference type="EMBL" id="CAMXCT010000010">
    <property type="protein sequence ID" value="CAI3972419.1"/>
    <property type="molecule type" value="Genomic_DNA"/>
</dbReference>
<reference evidence="1" key="1">
    <citation type="submission" date="2022-10" db="EMBL/GenBank/DDBJ databases">
        <authorList>
            <person name="Chen Y."/>
            <person name="Dougan E. K."/>
            <person name="Chan C."/>
            <person name="Rhodes N."/>
            <person name="Thang M."/>
        </authorList>
    </citation>
    <scope>NUCLEOTIDE SEQUENCE</scope>
</reference>
<dbReference type="EMBL" id="CAMXCT030000010">
    <property type="protein sequence ID" value="CAL4759731.1"/>
    <property type="molecule type" value="Genomic_DNA"/>
</dbReference>
<proteinExistence type="predicted"/>
<evidence type="ECO:0000313" key="1">
    <source>
        <dbReference type="EMBL" id="CAI3972419.1"/>
    </source>
</evidence>
<keyword evidence="3" id="KW-1185">Reference proteome</keyword>